<sequence>MSRYPRISRVNLTCPICPLTHGFPELMLRTICMRIKNIGMPPNASNYQHDGTKIEREIDRRIRETHRTPAECPNHEGVIPGSWSPASPHPDVRPAPNGKGGRLESQPRPWIDAEHLYKYNGIAAASSHFLLYNWEHTDQWDRCTTVPSLRHLRQSMEHERTREGEAMRFGCKAGATLARSQPVLYSEWLR</sequence>
<evidence type="ECO:0000313" key="3">
    <source>
        <dbReference type="EMBL" id="KJX92909.1"/>
    </source>
</evidence>
<accession>A0A0F4G6F0</accession>
<evidence type="ECO:0000313" key="4">
    <source>
        <dbReference type="Proteomes" id="UP000033647"/>
    </source>
</evidence>
<organism evidence="3 4">
    <name type="scientific">Zymoseptoria brevis</name>
    <dbReference type="NCBI Taxonomy" id="1047168"/>
    <lineage>
        <taxon>Eukaryota</taxon>
        <taxon>Fungi</taxon>
        <taxon>Dikarya</taxon>
        <taxon>Ascomycota</taxon>
        <taxon>Pezizomycotina</taxon>
        <taxon>Dothideomycetes</taxon>
        <taxon>Dothideomycetidae</taxon>
        <taxon>Mycosphaerellales</taxon>
        <taxon>Mycosphaerellaceae</taxon>
        <taxon>Zymoseptoria</taxon>
    </lineage>
</organism>
<feature type="region of interest" description="Disordered" evidence="1">
    <location>
        <begin position="70"/>
        <end position="104"/>
    </location>
</feature>
<evidence type="ECO:0000259" key="2">
    <source>
        <dbReference type="PROSITE" id="PS50835"/>
    </source>
</evidence>
<gene>
    <name evidence="3" type="ORF">TI39_contig4570g00001</name>
</gene>
<dbReference type="InterPro" id="IPR007110">
    <property type="entry name" value="Ig-like_dom"/>
</dbReference>
<dbReference type="AlphaFoldDB" id="A0A0F4G6F0"/>
<name>A0A0F4G6F0_9PEZI</name>
<dbReference type="PROSITE" id="PS50835">
    <property type="entry name" value="IG_LIKE"/>
    <property type="match status" value="1"/>
</dbReference>
<comment type="caution">
    <text evidence="3">The sequence shown here is derived from an EMBL/GenBank/DDBJ whole genome shotgun (WGS) entry which is preliminary data.</text>
</comment>
<reference evidence="3 4" key="1">
    <citation type="submission" date="2015-03" db="EMBL/GenBank/DDBJ databases">
        <title>RNA-seq based gene annotation and comparative genomics of four Zymoseptoria species reveal species-specific pathogenicity related genes and transposable element activity.</title>
        <authorList>
            <person name="Grandaubert J."/>
            <person name="Bhattacharyya A."/>
            <person name="Stukenbrock E.H."/>
        </authorList>
    </citation>
    <scope>NUCLEOTIDE SEQUENCE [LARGE SCALE GENOMIC DNA]</scope>
    <source>
        <strain evidence="3 4">Zb18110</strain>
    </source>
</reference>
<dbReference type="EMBL" id="LAFY01004529">
    <property type="protein sequence ID" value="KJX92909.1"/>
    <property type="molecule type" value="Genomic_DNA"/>
</dbReference>
<protein>
    <recommendedName>
        <fullName evidence="2">Ig-like domain-containing protein</fullName>
    </recommendedName>
</protein>
<evidence type="ECO:0000256" key="1">
    <source>
        <dbReference type="SAM" id="MobiDB-lite"/>
    </source>
</evidence>
<keyword evidence="4" id="KW-1185">Reference proteome</keyword>
<feature type="domain" description="Ig-like" evidence="2">
    <location>
        <begin position="147"/>
        <end position="190"/>
    </location>
</feature>
<proteinExistence type="predicted"/>
<dbReference type="Proteomes" id="UP000033647">
    <property type="component" value="Unassembled WGS sequence"/>
</dbReference>